<dbReference type="GO" id="GO:0006281">
    <property type="term" value="P:DNA repair"/>
    <property type="evidence" value="ECO:0007669"/>
    <property type="project" value="UniProtKB-KW"/>
</dbReference>
<keyword evidence="1" id="KW-0233">DNA recombination</keyword>
<evidence type="ECO:0000259" key="2">
    <source>
        <dbReference type="Pfam" id="PF05970"/>
    </source>
</evidence>
<dbReference type="AlphaFoldDB" id="A0AA35Y616"/>
<dbReference type="InterPro" id="IPR010285">
    <property type="entry name" value="DNA_helicase_pif1-like_DEAD"/>
</dbReference>
<organism evidence="4 5">
    <name type="scientific">Lactuca saligna</name>
    <name type="common">Willowleaf lettuce</name>
    <dbReference type="NCBI Taxonomy" id="75948"/>
    <lineage>
        <taxon>Eukaryota</taxon>
        <taxon>Viridiplantae</taxon>
        <taxon>Streptophyta</taxon>
        <taxon>Embryophyta</taxon>
        <taxon>Tracheophyta</taxon>
        <taxon>Spermatophyta</taxon>
        <taxon>Magnoliopsida</taxon>
        <taxon>eudicotyledons</taxon>
        <taxon>Gunneridae</taxon>
        <taxon>Pentapetalae</taxon>
        <taxon>asterids</taxon>
        <taxon>campanulids</taxon>
        <taxon>Asterales</taxon>
        <taxon>Asteraceae</taxon>
        <taxon>Cichorioideae</taxon>
        <taxon>Cichorieae</taxon>
        <taxon>Lactucinae</taxon>
        <taxon>Lactuca</taxon>
    </lineage>
</organism>
<accession>A0AA35Y616</accession>
<dbReference type="PANTHER" id="PTHR10492">
    <property type="match status" value="1"/>
</dbReference>
<dbReference type="InterPro" id="IPR049163">
    <property type="entry name" value="Pif1-like_2B_dom"/>
</dbReference>
<evidence type="ECO:0000313" key="4">
    <source>
        <dbReference type="EMBL" id="CAI9259203.1"/>
    </source>
</evidence>
<feature type="domain" description="DNA helicase Pif1-like DEAD-box helicase" evidence="2">
    <location>
        <begin position="75"/>
        <end position="235"/>
    </location>
</feature>
<dbReference type="EC" id="5.6.2.3" evidence="1"/>
<keyword evidence="1" id="KW-0547">Nucleotide-binding</keyword>
<protein>
    <recommendedName>
        <fullName evidence="1">ATP-dependent DNA helicase</fullName>
        <ecNumber evidence="1">5.6.2.3</ecNumber>
    </recommendedName>
</protein>
<keyword evidence="1" id="KW-0227">DNA damage</keyword>
<dbReference type="GO" id="GO:0043139">
    <property type="term" value="F:5'-3' DNA helicase activity"/>
    <property type="evidence" value="ECO:0007669"/>
    <property type="project" value="UniProtKB-EC"/>
</dbReference>
<dbReference type="Pfam" id="PF21530">
    <property type="entry name" value="Pif1_2B_dom"/>
    <property type="match status" value="1"/>
</dbReference>
<proteinExistence type="inferred from homology"/>
<dbReference type="GO" id="GO:0005524">
    <property type="term" value="F:ATP binding"/>
    <property type="evidence" value="ECO:0007669"/>
    <property type="project" value="UniProtKB-KW"/>
</dbReference>
<dbReference type="InterPro" id="IPR027417">
    <property type="entry name" value="P-loop_NTPase"/>
</dbReference>
<comment type="cofactor">
    <cofactor evidence="1">
        <name>Mg(2+)</name>
        <dbReference type="ChEBI" id="CHEBI:18420"/>
    </cofactor>
</comment>
<dbReference type="Proteomes" id="UP001177003">
    <property type="component" value="Chromosome 0"/>
</dbReference>
<dbReference type="GO" id="GO:0000723">
    <property type="term" value="P:telomere maintenance"/>
    <property type="evidence" value="ECO:0007669"/>
    <property type="project" value="InterPro"/>
</dbReference>
<keyword evidence="1" id="KW-0378">Hydrolase</keyword>
<keyword evidence="1" id="KW-0347">Helicase</keyword>
<evidence type="ECO:0000256" key="1">
    <source>
        <dbReference type="RuleBase" id="RU363044"/>
    </source>
</evidence>
<feature type="domain" description="DNA helicase Pif1-like 2B" evidence="3">
    <location>
        <begin position="337"/>
        <end position="383"/>
    </location>
</feature>
<dbReference type="Gene3D" id="3.40.50.300">
    <property type="entry name" value="P-loop containing nucleotide triphosphate hydrolases"/>
    <property type="match status" value="1"/>
</dbReference>
<dbReference type="Pfam" id="PF05970">
    <property type="entry name" value="PIF1"/>
    <property type="match status" value="1"/>
</dbReference>
<sequence length="509" mass="57205">MSDDLVYSIKHSNPSAEVNIDDFGVQQLVLFETDRLLRSSTPSKSVVDFHLPMLTEDTVEEKQEQVLIFVYGPGGTGIVSLLLGSGRIVHSKFNIPIDFSNSYACNIRKHTMLVELLKHTSIVIWDEAPMSDRRCFECLDRSLRDILECNTKPFGVMSMLLGGDFRQTLTVSPNSTPSEIISLTLPNSTIGPYFTLHKLNDSMRLKGYSHSSEADLSMSQFASWLLKVGDGMIGEIDTVDKKNSKWIEISDSFLIPASENTLHALIDFVYGDVLLFKVLSDVLSGRAIVCPKNDTVQKINDMVLLKSHGSSKIYESADSIEYNGKQSTDFNSFYPLEYLNSLIFFSIPAHSQSLKIDPPIMLIRNINQKEGLCNGTRLMVSQLLPNVIEALIITGTCVGKKVFLPRIRFVHKAIDMPFTFIRKQFPVKVCYAIAINKSQGQSLKKIGIYLPEQVRILPMWTPQIRIQETWFLAVDNERIKDLCSLSLFVTNATQLKNMDVESQAIIKNG</sequence>
<comment type="similarity">
    <text evidence="1">Belongs to the helicase family.</text>
</comment>
<keyword evidence="1" id="KW-0067">ATP-binding</keyword>
<keyword evidence="1" id="KW-0234">DNA repair</keyword>
<dbReference type="EMBL" id="OX465086">
    <property type="protein sequence ID" value="CAI9259203.1"/>
    <property type="molecule type" value="Genomic_DNA"/>
</dbReference>
<evidence type="ECO:0000259" key="3">
    <source>
        <dbReference type="Pfam" id="PF21530"/>
    </source>
</evidence>
<comment type="catalytic activity">
    <reaction evidence="1">
        <text>ATP + H2O = ADP + phosphate + H(+)</text>
        <dbReference type="Rhea" id="RHEA:13065"/>
        <dbReference type="ChEBI" id="CHEBI:15377"/>
        <dbReference type="ChEBI" id="CHEBI:15378"/>
        <dbReference type="ChEBI" id="CHEBI:30616"/>
        <dbReference type="ChEBI" id="CHEBI:43474"/>
        <dbReference type="ChEBI" id="CHEBI:456216"/>
        <dbReference type="EC" id="5.6.2.3"/>
    </reaction>
</comment>
<keyword evidence="5" id="KW-1185">Reference proteome</keyword>
<dbReference type="SUPFAM" id="SSF52540">
    <property type="entry name" value="P-loop containing nucleoside triphosphate hydrolases"/>
    <property type="match status" value="1"/>
</dbReference>
<evidence type="ECO:0000313" key="5">
    <source>
        <dbReference type="Proteomes" id="UP001177003"/>
    </source>
</evidence>
<gene>
    <name evidence="4" type="ORF">LSALG_LOCUS108</name>
</gene>
<dbReference type="PANTHER" id="PTHR10492:SF96">
    <property type="entry name" value="ATP-DEPENDENT DNA HELICASE"/>
    <property type="match status" value="1"/>
</dbReference>
<dbReference type="GO" id="GO:0006310">
    <property type="term" value="P:DNA recombination"/>
    <property type="evidence" value="ECO:0007669"/>
    <property type="project" value="UniProtKB-KW"/>
</dbReference>
<dbReference type="GO" id="GO:0016787">
    <property type="term" value="F:hydrolase activity"/>
    <property type="evidence" value="ECO:0007669"/>
    <property type="project" value="UniProtKB-KW"/>
</dbReference>
<reference evidence="4" key="1">
    <citation type="submission" date="2023-04" db="EMBL/GenBank/DDBJ databases">
        <authorList>
            <person name="Vijverberg K."/>
            <person name="Xiong W."/>
            <person name="Schranz E."/>
        </authorList>
    </citation>
    <scope>NUCLEOTIDE SEQUENCE</scope>
</reference>
<name>A0AA35Y616_LACSI</name>